<keyword evidence="1" id="KW-0863">Zinc-finger</keyword>
<evidence type="ECO:0000313" key="4">
    <source>
        <dbReference type="Proteomes" id="UP000076858"/>
    </source>
</evidence>
<dbReference type="GO" id="GO:0008270">
    <property type="term" value="F:zinc ion binding"/>
    <property type="evidence" value="ECO:0007669"/>
    <property type="project" value="UniProtKB-KW"/>
</dbReference>
<organism evidence="3 4">
    <name type="scientific">Daphnia magna</name>
    <dbReference type="NCBI Taxonomy" id="35525"/>
    <lineage>
        <taxon>Eukaryota</taxon>
        <taxon>Metazoa</taxon>
        <taxon>Ecdysozoa</taxon>
        <taxon>Arthropoda</taxon>
        <taxon>Crustacea</taxon>
        <taxon>Branchiopoda</taxon>
        <taxon>Diplostraca</taxon>
        <taxon>Cladocera</taxon>
        <taxon>Anomopoda</taxon>
        <taxon>Daphniidae</taxon>
        <taxon>Daphnia</taxon>
    </lineage>
</organism>
<dbReference type="OrthoDB" id="337581at2759"/>
<reference evidence="3 4" key="1">
    <citation type="submission" date="2016-03" db="EMBL/GenBank/DDBJ databases">
        <title>EvidentialGene: Evidence-directed Construction of Genes on Genomes.</title>
        <authorList>
            <person name="Gilbert D.G."/>
            <person name="Choi J.-H."/>
            <person name="Mockaitis K."/>
            <person name="Colbourne J."/>
            <person name="Pfrender M."/>
        </authorList>
    </citation>
    <scope>NUCLEOTIDE SEQUENCE [LARGE SCALE GENOMIC DNA]</scope>
    <source>
        <strain evidence="3 4">Xinb3</strain>
        <tissue evidence="3">Complete organism</tissue>
    </source>
</reference>
<gene>
    <name evidence="3" type="ORF">APZ42_034144</name>
</gene>
<evidence type="ECO:0000313" key="3">
    <source>
        <dbReference type="EMBL" id="KZS03268.1"/>
    </source>
</evidence>
<dbReference type="EMBL" id="LRGB01003325">
    <property type="protein sequence ID" value="KZS03268.1"/>
    <property type="molecule type" value="Genomic_DNA"/>
</dbReference>
<keyword evidence="4" id="KW-1185">Reference proteome</keyword>
<dbReference type="PANTHER" id="PTHR28498:SF1">
    <property type="entry name" value="ZINC FINGER SWIM DOMAIN-CONTAINING PROTEIN 7"/>
    <property type="match status" value="1"/>
</dbReference>
<evidence type="ECO:0000256" key="1">
    <source>
        <dbReference type="PROSITE-ProRule" id="PRU00325"/>
    </source>
</evidence>
<dbReference type="Proteomes" id="UP000076858">
    <property type="component" value="Unassembled WGS sequence"/>
</dbReference>
<evidence type="ECO:0000259" key="2">
    <source>
        <dbReference type="PROSITE" id="PS50966"/>
    </source>
</evidence>
<keyword evidence="1" id="KW-0479">Metal-binding</keyword>
<dbReference type="GO" id="GO:0000724">
    <property type="term" value="P:double-strand break repair via homologous recombination"/>
    <property type="evidence" value="ECO:0007669"/>
    <property type="project" value="TreeGrafter"/>
</dbReference>
<keyword evidence="1" id="KW-0862">Zinc</keyword>
<dbReference type="GO" id="GO:0097196">
    <property type="term" value="C:Shu complex"/>
    <property type="evidence" value="ECO:0007669"/>
    <property type="project" value="TreeGrafter"/>
</dbReference>
<dbReference type="InterPro" id="IPR007527">
    <property type="entry name" value="Znf_SWIM"/>
</dbReference>
<accession>A0A164KHI3</accession>
<sequence length="144" mass="16300">MAKEFQYSRWLNIAVREIFTEIEKCCSNKKEGDNGRFTSQSSHIISSAIGYGTGSDRPPKRVSADESFRKIYSCLGSLGTPYLIPYTGFTCTCPSYRHNLNSENLWCPHLLAVQLSIAMDIVQQKQVTEDVMKTLLSELVMFDD</sequence>
<proteinExistence type="predicted"/>
<dbReference type="PANTHER" id="PTHR28498">
    <property type="entry name" value="ZINC FINGER SWIM DOMAIN-CONTAINING PROTEIN 7"/>
    <property type="match status" value="1"/>
</dbReference>
<dbReference type="PROSITE" id="PS50966">
    <property type="entry name" value="ZF_SWIM"/>
    <property type="match status" value="1"/>
</dbReference>
<dbReference type="AlphaFoldDB" id="A0A164KHI3"/>
<protein>
    <recommendedName>
        <fullName evidence="2">SWIM-type domain-containing protein</fullName>
    </recommendedName>
</protein>
<comment type="caution">
    <text evidence="3">The sequence shown here is derived from an EMBL/GenBank/DDBJ whole genome shotgun (WGS) entry which is preliminary data.</text>
</comment>
<name>A0A164KHI3_9CRUS</name>
<feature type="domain" description="SWIM-type" evidence="2">
    <location>
        <begin position="82"/>
        <end position="118"/>
    </location>
</feature>